<proteinExistence type="predicted"/>
<name>A0A0K1P5V1_9MOLU</name>
<dbReference type="KEGG" id="stur:STURON_00303"/>
<dbReference type="Proteomes" id="UP000067243">
    <property type="component" value="Chromosome"/>
</dbReference>
<evidence type="ECO:0000313" key="1">
    <source>
        <dbReference type="EMBL" id="AKU79549.1"/>
    </source>
</evidence>
<dbReference type="OrthoDB" id="389335at2"/>
<dbReference type="RefSeq" id="WP_075048148.1">
    <property type="nucleotide sequence ID" value="NZ_CP012328.1"/>
</dbReference>
<dbReference type="STRING" id="216946.STURO_v1c03040"/>
<accession>A0A0K1P5V1</accession>
<dbReference type="PATRIC" id="fig|216946.3.peg.304"/>
<evidence type="ECO:0000313" key="2">
    <source>
        <dbReference type="Proteomes" id="UP000067243"/>
    </source>
</evidence>
<organism evidence="1 2">
    <name type="scientific">Spiroplasma turonicum</name>
    <dbReference type="NCBI Taxonomy" id="216946"/>
    <lineage>
        <taxon>Bacteria</taxon>
        <taxon>Bacillati</taxon>
        <taxon>Mycoplasmatota</taxon>
        <taxon>Mollicutes</taxon>
        <taxon>Entomoplasmatales</taxon>
        <taxon>Spiroplasmataceae</taxon>
        <taxon>Spiroplasma</taxon>
    </lineage>
</organism>
<dbReference type="PROSITE" id="PS51257">
    <property type="entry name" value="PROKAR_LIPOPROTEIN"/>
    <property type="match status" value="1"/>
</dbReference>
<dbReference type="EMBL" id="CP012328">
    <property type="protein sequence ID" value="AKU79549.1"/>
    <property type="molecule type" value="Genomic_DNA"/>
</dbReference>
<keyword evidence="2" id="KW-1185">Reference proteome</keyword>
<gene>
    <name evidence="1" type="ORF">STURON_00303</name>
</gene>
<sequence>MKKILTILCVLSTITISPLITISCSNKESDNSEETDINYYNNLLNDFKREVYRILNNSITLASANWIESGKTSEANKFLTINNFKNVVDYYEEHKNYNLSNEDKENLIYDMNNKINVNSIIWSLNDLRNNSKYDILLKGLENFYGGMEIDYSTLDMQRKEFLNEEGEEHSYNFNGSLSLKFNFKINYLSIDNKISRLSDLDFDFKFGISQDESLSNLWKDFFNNLSKNYLAYSDYGDLDSNKLKLDNEDKIPFIVSNATVNIIKDERTKLASYFSNDSFTTGLTDLVKKNSSLKDISIDFASADKIKTFEQYDLDWINSLKATEKEYLFDDSNISKNLYKYIFNLDKNEKVGNYDKALNDYLLENFNDWKTSYKNVMNEYFKNNLNYEQAELVIKKYSSYLKVGTLNISNLKAVVKGKTIDGNYDIFEQPLPKFKIQFSYSIDLNEKYLNDENNIIETVDSLNTLKSIYTNLWNSIDIYQKCIGITKNNNLETTVPMIILTGDATNLGVGQSFWNPKFSIWENLGKDKLLDIKLSDLNTFMSVYFNNSDFNMETILRSLVFLDYSRQGFISQSFTFEDKNINIKANKNNVILNSSKSYDFKHNFTMNFINATFNFKNLKLTNNLKLISRT</sequence>
<dbReference type="AlphaFoldDB" id="A0A0K1P5V1"/>
<evidence type="ECO:0008006" key="3">
    <source>
        <dbReference type="Google" id="ProtNLM"/>
    </source>
</evidence>
<reference evidence="1 2" key="1">
    <citation type="journal article" date="2015" name="Genome Announc.">
        <title>Complete Genome Sequence of Spiroplasma turonicum Strain Tab4cT, a Parasite of a Horse Fly, Haematopota sp. (Diptera: Tabanidae).</title>
        <authorList>
            <person name="Davis R.E."/>
            <person name="Shao J."/>
            <person name="Zhao Y."/>
            <person name="Gasparich G.E."/>
            <person name="Gaynor B.J."/>
            <person name="Donofrio N."/>
        </authorList>
    </citation>
    <scope>NUCLEOTIDE SEQUENCE [LARGE SCALE GENOMIC DNA]</scope>
    <source>
        <strain evidence="1 2">Tab4c</strain>
    </source>
</reference>
<protein>
    <recommendedName>
        <fullName evidence="3">Lipoprotein</fullName>
    </recommendedName>
</protein>